<dbReference type="Gene3D" id="3.40.190.10">
    <property type="entry name" value="Periplasmic binding protein-like II"/>
    <property type="match status" value="2"/>
</dbReference>
<dbReference type="GO" id="GO:0015689">
    <property type="term" value="P:molybdate ion transport"/>
    <property type="evidence" value="ECO:0007669"/>
    <property type="project" value="InterPro"/>
</dbReference>
<feature type="signal peptide" evidence="5">
    <location>
        <begin position="1"/>
        <end position="18"/>
    </location>
</feature>
<dbReference type="NCBIfam" id="TIGR01256">
    <property type="entry name" value="modA"/>
    <property type="match status" value="1"/>
</dbReference>
<dbReference type="EMBL" id="AZYO01000001">
    <property type="protein sequence ID" value="KOS58059.1"/>
    <property type="molecule type" value="Genomic_DNA"/>
</dbReference>
<sequence>MKRALAVVVAALALAGCAGETGGDPASPSGAAGELTVYAAASLQAPFREIGADFEARNPGTRVVFDFAGSSDLVARLSQGAEADVLATADTANMTEAVDAGLVAGDPVDFAANTLTIVTEPGNPLGTTGFADLSRPGADVVVCAPQVPCGAATARIEQATGVDLAPVSEESSVTDVLGKVTSGQADAGLVYVTDARQAGDAVTTVPFPESAAAVNTYPVAVLADAENAPAAAYVAYVTGPDGRRILSEYGFAAP</sequence>
<dbReference type="GO" id="GO:0046872">
    <property type="term" value="F:metal ion binding"/>
    <property type="evidence" value="ECO:0007669"/>
    <property type="project" value="UniProtKB-KW"/>
</dbReference>
<evidence type="ECO:0000256" key="2">
    <source>
        <dbReference type="ARBA" id="ARBA00022723"/>
    </source>
</evidence>
<proteinExistence type="inferred from homology"/>
<feature type="binding site" evidence="4">
    <location>
        <position position="173"/>
    </location>
    <ligand>
        <name>molybdate</name>
        <dbReference type="ChEBI" id="CHEBI:36264"/>
    </ligand>
</feature>
<feature type="binding site" evidence="4">
    <location>
        <position position="42"/>
    </location>
    <ligand>
        <name>molybdate</name>
        <dbReference type="ChEBI" id="CHEBI:36264"/>
    </ligand>
</feature>
<dbReference type="AlphaFoldDB" id="A0A0M8PS75"/>
<dbReference type="InterPro" id="IPR050682">
    <property type="entry name" value="ModA/WtpA"/>
</dbReference>
<protein>
    <submittedName>
        <fullName evidence="6">Molybdate-binding protein</fullName>
    </submittedName>
</protein>
<organism evidence="6 7">
    <name type="scientific">Rhodococcus rhodochrous KG-21</name>
    <dbReference type="NCBI Taxonomy" id="1441923"/>
    <lineage>
        <taxon>Bacteria</taxon>
        <taxon>Bacillati</taxon>
        <taxon>Actinomycetota</taxon>
        <taxon>Actinomycetes</taxon>
        <taxon>Mycobacteriales</taxon>
        <taxon>Nocardiaceae</taxon>
        <taxon>Rhodococcus</taxon>
    </lineage>
</organism>
<dbReference type="Pfam" id="PF13531">
    <property type="entry name" value="SBP_bac_11"/>
    <property type="match status" value="1"/>
</dbReference>
<keyword evidence="3 5" id="KW-0732">Signal</keyword>
<feature type="binding site" evidence="4">
    <location>
        <position position="70"/>
    </location>
    <ligand>
        <name>molybdate</name>
        <dbReference type="ChEBI" id="CHEBI:36264"/>
    </ligand>
</feature>
<feature type="chain" id="PRO_5039296325" evidence="5">
    <location>
        <begin position="19"/>
        <end position="254"/>
    </location>
</feature>
<accession>A0A0M8PS75</accession>
<dbReference type="PANTHER" id="PTHR30632">
    <property type="entry name" value="MOLYBDATE-BINDING PERIPLASMIC PROTEIN"/>
    <property type="match status" value="1"/>
</dbReference>
<evidence type="ECO:0000256" key="4">
    <source>
        <dbReference type="PIRSR" id="PIRSR004846-1"/>
    </source>
</evidence>
<feature type="binding site" evidence="4">
    <location>
        <position position="191"/>
    </location>
    <ligand>
        <name>molybdate</name>
        <dbReference type="ChEBI" id="CHEBI:36264"/>
    </ligand>
</feature>
<dbReference type="PATRIC" id="fig|1441923.3.peg.63"/>
<evidence type="ECO:0000256" key="1">
    <source>
        <dbReference type="ARBA" id="ARBA00009175"/>
    </source>
</evidence>
<reference evidence="6 7" key="1">
    <citation type="journal article" date="2015" name="Genome Announc.">
        <title>Draft Genome Sequence of Rhodococcus rhodochrous Strain KG-21, a Soil Isolate from Oil Fields of Krishna-Godavari Basin, India.</title>
        <authorList>
            <person name="Dawar C."/>
            <person name="Aggarwal R.K."/>
        </authorList>
    </citation>
    <scope>NUCLEOTIDE SEQUENCE [LARGE SCALE GENOMIC DNA]</scope>
    <source>
        <strain evidence="6 7">KG-21</strain>
    </source>
</reference>
<dbReference type="RefSeq" id="WP_054370811.1">
    <property type="nucleotide sequence ID" value="NZ_AZYO01000001.1"/>
</dbReference>
<keyword evidence="2 4" id="KW-0479">Metal-binding</keyword>
<dbReference type="InterPro" id="IPR005950">
    <property type="entry name" value="ModA"/>
</dbReference>
<dbReference type="PROSITE" id="PS51257">
    <property type="entry name" value="PROKAR_LIPOPROTEIN"/>
    <property type="match status" value="1"/>
</dbReference>
<comment type="caution">
    <text evidence="6">The sequence shown here is derived from an EMBL/GenBank/DDBJ whole genome shotgun (WGS) entry which is preliminary data.</text>
</comment>
<dbReference type="Proteomes" id="UP000037712">
    <property type="component" value="Unassembled WGS sequence"/>
</dbReference>
<name>A0A0M8PS75_RHORH</name>
<gene>
    <name evidence="6" type="ORF">Z051_00285</name>
</gene>
<evidence type="ECO:0000256" key="5">
    <source>
        <dbReference type="SAM" id="SignalP"/>
    </source>
</evidence>
<comment type="similarity">
    <text evidence="1">Belongs to the bacterial solute-binding protein ModA family.</text>
</comment>
<evidence type="ECO:0000313" key="7">
    <source>
        <dbReference type="Proteomes" id="UP000037712"/>
    </source>
</evidence>
<dbReference type="GO" id="GO:0030973">
    <property type="term" value="F:molybdate ion binding"/>
    <property type="evidence" value="ECO:0007669"/>
    <property type="project" value="TreeGrafter"/>
</dbReference>
<dbReference type="SUPFAM" id="SSF53850">
    <property type="entry name" value="Periplasmic binding protein-like II"/>
    <property type="match status" value="1"/>
</dbReference>
<keyword evidence="4" id="KW-0500">Molybdenum</keyword>
<evidence type="ECO:0000313" key="6">
    <source>
        <dbReference type="EMBL" id="KOS58059.1"/>
    </source>
</evidence>
<evidence type="ECO:0000256" key="3">
    <source>
        <dbReference type="ARBA" id="ARBA00022729"/>
    </source>
</evidence>
<dbReference type="PIRSF" id="PIRSF004846">
    <property type="entry name" value="ModA"/>
    <property type="match status" value="1"/>
</dbReference>
<dbReference type="PANTHER" id="PTHR30632:SF0">
    <property type="entry name" value="SULFATE-BINDING PROTEIN"/>
    <property type="match status" value="1"/>
</dbReference>
<reference evidence="7" key="2">
    <citation type="submission" date="2015-01" db="EMBL/GenBank/DDBJ databases">
        <title>Draft genome sequence of potential hydrocarbon metabolising strain of Rhodococcus rhodochrous.</title>
        <authorList>
            <person name="Aggarwal R.K."/>
            <person name="Dawar C."/>
        </authorList>
    </citation>
    <scope>NUCLEOTIDE SEQUENCE [LARGE SCALE GENOMIC DNA]</scope>
    <source>
        <strain evidence="7">KG-21</strain>
    </source>
</reference>